<keyword evidence="5" id="KW-1185">Reference proteome</keyword>
<evidence type="ECO:0000256" key="1">
    <source>
        <dbReference type="ARBA" id="ARBA00005125"/>
    </source>
</evidence>
<dbReference type="InterPro" id="IPR001509">
    <property type="entry name" value="Epimerase_deHydtase"/>
</dbReference>
<evidence type="ECO:0000313" key="4">
    <source>
        <dbReference type="EMBL" id="MFC3168796.1"/>
    </source>
</evidence>
<evidence type="ECO:0000313" key="5">
    <source>
        <dbReference type="Proteomes" id="UP001595557"/>
    </source>
</evidence>
<gene>
    <name evidence="4" type="ORF">ACFOD7_12130</name>
</gene>
<dbReference type="Proteomes" id="UP001595557">
    <property type="component" value="Unassembled WGS sequence"/>
</dbReference>
<dbReference type="SUPFAM" id="SSF51735">
    <property type="entry name" value="NAD(P)-binding Rossmann-fold domains"/>
    <property type="match status" value="1"/>
</dbReference>
<dbReference type="RefSeq" id="WP_207467419.1">
    <property type="nucleotide sequence ID" value="NZ_JAFNAW010000015.1"/>
</dbReference>
<evidence type="ECO:0000256" key="2">
    <source>
        <dbReference type="ARBA" id="ARBA00007637"/>
    </source>
</evidence>
<comment type="similarity">
    <text evidence="2">Belongs to the NAD(P)-dependent epimerase/dehydratase family.</text>
</comment>
<reference evidence="5" key="1">
    <citation type="journal article" date="2019" name="Int. J. Syst. Evol. Microbiol.">
        <title>The Global Catalogue of Microorganisms (GCM) 10K type strain sequencing project: providing services to taxonomists for standard genome sequencing and annotation.</title>
        <authorList>
            <consortium name="The Broad Institute Genomics Platform"/>
            <consortium name="The Broad Institute Genome Sequencing Center for Infectious Disease"/>
            <person name="Wu L."/>
            <person name="Ma J."/>
        </authorList>
    </citation>
    <scope>NUCLEOTIDE SEQUENCE [LARGE SCALE GENOMIC DNA]</scope>
    <source>
        <strain evidence="5">KCTC 52239</strain>
    </source>
</reference>
<dbReference type="EMBL" id="JBHRTE010000048">
    <property type="protein sequence ID" value="MFC3168796.1"/>
    <property type="molecule type" value="Genomic_DNA"/>
</dbReference>
<organism evidence="4 5">
    <name type="scientific">Paracoccus fontiphilus</name>
    <dbReference type="NCBI Taxonomy" id="1815556"/>
    <lineage>
        <taxon>Bacteria</taxon>
        <taxon>Pseudomonadati</taxon>
        <taxon>Pseudomonadota</taxon>
        <taxon>Alphaproteobacteria</taxon>
        <taxon>Rhodobacterales</taxon>
        <taxon>Paracoccaceae</taxon>
        <taxon>Paracoccus</taxon>
    </lineage>
</organism>
<dbReference type="InterPro" id="IPR036291">
    <property type="entry name" value="NAD(P)-bd_dom_sf"/>
</dbReference>
<dbReference type="CDD" id="cd08946">
    <property type="entry name" value="SDR_e"/>
    <property type="match status" value="1"/>
</dbReference>
<comment type="caution">
    <text evidence="4">The sequence shown here is derived from an EMBL/GenBank/DDBJ whole genome shotgun (WGS) entry which is preliminary data.</text>
</comment>
<dbReference type="Pfam" id="PF01370">
    <property type="entry name" value="Epimerase"/>
    <property type="match status" value="1"/>
</dbReference>
<protein>
    <submittedName>
        <fullName evidence="4">NAD-dependent epimerase/dehydratase family protein</fullName>
    </submittedName>
</protein>
<dbReference type="PANTHER" id="PTHR43000">
    <property type="entry name" value="DTDP-D-GLUCOSE 4,6-DEHYDRATASE-RELATED"/>
    <property type="match status" value="1"/>
</dbReference>
<name>A0ABV7IGA7_9RHOB</name>
<evidence type="ECO:0000259" key="3">
    <source>
        <dbReference type="Pfam" id="PF01370"/>
    </source>
</evidence>
<sequence>MPEILVTGGTGFIGSHLVRACIARGDCVTVLTRPDSDPWRLADLEGRYRLLRLPPEDFAQAARDLVPAKVFFLAARTRFPQSGPGSLAAAGDAIRQNLDPLVRMVSALADVPPTAFVRTGTLAEYGAAPTPYRDDGPECPTGAYGLSALLGTHYLRGVRAMAGFPAVTARLSLTYGRGQSPDFLVPRLIDAAVSGRPQALRHPAAQRSLLHVADVVAALLAIADHAARLPPVLTVSDARPVTMAALADEIASVGSCRVASIGDPGMGAADRVTAAPSPALVALGWRPRIDRRQALADILNDECDRLCLARGAT</sequence>
<accession>A0ABV7IGA7</accession>
<comment type="pathway">
    <text evidence="1">Bacterial outer membrane biogenesis; LPS O-antigen biosynthesis.</text>
</comment>
<feature type="domain" description="NAD-dependent epimerase/dehydratase" evidence="3">
    <location>
        <begin position="4"/>
        <end position="228"/>
    </location>
</feature>
<dbReference type="Gene3D" id="3.40.50.720">
    <property type="entry name" value="NAD(P)-binding Rossmann-like Domain"/>
    <property type="match status" value="1"/>
</dbReference>
<proteinExistence type="inferred from homology"/>